<dbReference type="AlphaFoldDB" id="A0A9W6RWZ2"/>
<dbReference type="CDD" id="cd03230">
    <property type="entry name" value="ABC_DR_subfamily_A"/>
    <property type="match status" value="1"/>
</dbReference>
<dbReference type="InterPro" id="IPR003439">
    <property type="entry name" value="ABC_transporter-like_ATP-bd"/>
</dbReference>
<dbReference type="RefSeq" id="WP_285636410.1">
    <property type="nucleotide sequence ID" value="NZ_BSTJ01000021.1"/>
</dbReference>
<evidence type="ECO:0000313" key="4">
    <source>
        <dbReference type="EMBL" id="GLY81657.1"/>
    </source>
</evidence>
<keyword evidence="1" id="KW-0547">Nucleotide-binding</keyword>
<feature type="domain" description="ABC transporter" evidence="3">
    <location>
        <begin position="3"/>
        <end position="218"/>
    </location>
</feature>
<dbReference type="PROSITE" id="PS00211">
    <property type="entry name" value="ABC_TRANSPORTER_1"/>
    <property type="match status" value="1"/>
</dbReference>
<dbReference type="GO" id="GO:0005524">
    <property type="term" value="F:ATP binding"/>
    <property type="evidence" value="ECO:0007669"/>
    <property type="project" value="UniProtKB-KW"/>
</dbReference>
<evidence type="ECO:0000259" key="3">
    <source>
        <dbReference type="PROSITE" id="PS50893"/>
    </source>
</evidence>
<dbReference type="PROSITE" id="PS50893">
    <property type="entry name" value="ABC_TRANSPORTER_2"/>
    <property type="match status" value="1"/>
</dbReference>
<protein>
    <recommendedName>
        <fullName evidence="3">ABC transporter domain-containing protein</fullName>
    </recommendedName>
</protein>
<evidence type="ECO:0000256" key="2">
    <source>
        <dbReference type="ARBA" id="ARBA00022840"/>
    </source>
</evidence>
<dbReference type="InterPro" id="IPR017871">
    <property type="entry name" value="ABC_transporter-like_CS"/>
</dbReference>
<dbReference type="PANTHER" id="PTHR43038">
    <property type="entry name" value="ATP-BINDING CASSETTE, SUB-FAMILY H, MEMBER 1"/>
    <property type="match status" value="1"/>
</dbReference>
<organism evidence="4 5">
    <name type="scientific">Actinoallomurus iriomotensis</name>
    <dbReference type="NCBI Taxonomy" id="478107"/>
    <lineage>
        <taxon>Bacteria</taxon>
        <taxon>Bacillati</taxon>
        <taxon>Actinomycetota</taxon>
        <taxon>Actinomycetes</taxon>
        <taxon>Streptosporangiales</taxon>
        <taxon>Thermomonosporaceae</taxon>
        <taxon>Actinoallomurus</taxon>
    </lineage>
</organism>
<accession>A0A9W6RWZ2</accession>
<dbReference type="SMART" id="SM00382">
    <property type="entry name" value="AAA"/>
    <property type="match status" value="1"/>
</dbReference>
<dbReference type="Proteomes" id="UP001165135">
    <property type="component" value="Unassembled WGS sequence"/>
</dbReference>
<evidence type="ECO:0000256" key="1">
    <source>
        <dbReference type="ARBA" id="ARBA00022741"/>
    </source>
</evidence>
<evidence type="ECO:0000313" key="5">
    <source>
        <dbReference type="Proteomes" id="UP001165135"/>
    </source>
</evidence>
<keyword evidence="2" id="KW-0067">ATP-binding</keyword>
<dbReference type="Pfam" id="PF00005">
    <property type="entry name" value="ABC_tran"/>
    <property type="match status" value="1"/>
</dbReference>
<dbReference type="SUPFAM" id="SSF52540">
    <property type="entry name" value="P-loop containing nucleoside triphosphate hydrolases"/>
    <property type="match status" value="1"/>
</dbReference>
<comment type="caution">
    <text evidence="4">The sequence shown here is derived from an EMBL/GenBank/DDBJ whole genome shotgun (WGS) entry which is preliminary data.</text>
</comment>
<dbReference type="PANTHER" id="PTHR43038:SF3">
    <property type="entry name" value="ABC TRANSPORTER G FAMILY MEMBER 20 ISOFORM X1"/>
    <property type="match status" value="1"/>
</dbReference>
<dbReference type="InterPro" id="IPR003593">
    <property type="entry name" value="AAA+_ATPase"/>
</dbReference>
<dbReference type="InterPro" id="IPR027417">
    <property type="entry name" value="P-loop_NTPase"/>
</dbReference>
<dbReference type="EMBL" id="BSTJ01000021">
    <property type="protein sequence ID" value="GLY81657.1"/>
    <property type="molecule type" value="Genomic_DNA"/>
</dbReference>
<name>A0A9W6RWZ2_9ACTN</name>
<dbReference type="Gene3D" id="3.40.50.300">
    <property type="entry name" value="P-loop containing nucleotide triphosphate hydrolases"/>
    <property type="match status" value="1"/>
</dbReference>
<proteinExistence type="predicted"/>
<reference evidence="4" key="1">
    <citation type="submission" date="2023-03" db="EMBL/GenBank/DDBJ databases">
        <title>Actinoallomurus iriomotensis NBRC 103681.</title>
        <authorList>
            <person name="Ichikawa N."/>
            <person name="Sato H."/>
            <person name="Tonouchi N."/>
        </authorList>
    </citation>
    <scope>NUCLEOTIDE SEQUENCE</scope>
    <source>
        <strain evidence="4">NBRC 103681</strain>
    </source>
</reference>
<gene>
    <name evidence="4" type="ORF">Airi01_099240</name>
</gene>
<sequence length="280" mass="28705">MRWGLDGVTVRFGSRVALADVTVPAEPSAVTVVVGGDGAGKSTCLRSLVGLVRPDEGRVSRPPKTRIGYVPATGGLYPDLTVAENLAFAVSSYGVRGADVGAMLDRIGLAGARDRLGGRLSGGMQRKLSVGLALIHGPDLLVLDEPTTGVDPVSRMELWRLVSGAAAGGTAVVVATTYVNEAERGTRAVLLDDGRVLADGSAADIAAGVPGAVGRRRARDGVSPGGEWWRRGAGWRVWSPSGDLPEGTEAVRPDLHDAAIVAALAAERGTGGRSAGAKEE</sequence>
<dbReference type="GO" id="GO:0016887">
    <property type="term" value="F:ATP hydrolysis activity"/>
    <property type="evidence" value="ECO:0007669"/>
    <property type="project" value="InterPro"/>
</dbReference>